<name>Q63BM6_BACCZ</name>
<accession>Q63BM6</accession>
<evidence type="ECO:0000313" key="2">
    <source>
        <dbReference type="Proteomes" id="UP000002612"/>
    </source>
</evidence>
<dbReference type="KEGG" id="bcz:BCE33L2100"/>
<dbReference type="EMBL" id="CP000001">
    <property type="protein sequence ID" value="AAU18157.1"/>
    <property type="molecule type" value="Genomic_DNA"/>
</dbReference>
<evidence type="ECO:0000313" key="1">
    <source>
        <dbReference type="EMBL" id="AAU18157.1"/>
    </source>
</evidence>
<reference evidence="2" key="1">
    <citation type="journal article" date="2006" name="J. Bacteriol.">
        <title>Pathogenomic sequence analysis of Bacillus cereus and Bacillus thuringiensis isolates closely related to Bacillus anthracis.</title>
        <authorList>
            <person name="Han C.S."/>
            <person name="Xie G."/>
            <person name="Challacombe J.F."/>
            <person name="Altherr M.R."/>
            <person name="Bhotika S.S."/>
            <person name="Brown N."/>
            <person name="Bruce D."/>
            <person name="Campbell C.S."/>
            <person name="Campbell M.L."/>
            <person name="Chen J."/>
            <person name="Chertkov O."/>
            <person name="Cleland C."/>
            <person name="Dimitrijevic M."/>
            <person name="Doggett N.A."/>
            <person name="Fawcett J.J."/>
            <person name="Glavina T."/>
            <person name="Goodwin L.A."/>
            <person name="Green L.D."/>
            <person name="Hill K.K."/>
            <person name="Hitchcock P."/>
            <person name="Jackson P.J."/>
            <person name="Keim P."/>
            <person name="Kewalramani A.R."/>
            <person name="Longmire J."/>
            <person name="Lucas S."/>
            <person name="Malfatti S."/>
            <person name="McMurry K."/>
            <person name="Meincke L.J."/>
            <person name="Misra M."/>
            <person name="Moseman B.L."/>
            <person name="Mundt M."/>
            <person name="Munk A.C."/>
            <person name="Okinaka R.T."/>
            <person name="Parson-Quintana B."/>
            <person name="Reilly L.P."/>
            <person name="Richardson P."/>
            <person name="Robinson D.L."/>
            <person name="Rubin E."/>
            <person name="Saunders E."/>
            <person name="Tapia R."/>
            <person name="Tesmer J.G."/>
            <person name="Thayer N."/>
            <person name="Thompson L.S."/>
            <person name="Tice H."/>
            <person name="Ticknor L.O."/>
            <person name="Wills P.L."/>
            <person name="Brettin T.S."/>
            <person name="Gilna P."/>
        </authorList>
    </citation>
    <scope>NUCLEOTIDE SEQUENCE [LARGE SCALE GENOMIC DNA]</scope>
    <source>
        <strain evidence="2">ZK / E33L</strain>
    </source>
</reference>
<sequence>MLHIIVVRIVLGGNERLQENVQAQPRLSPPWITYFNELKNSIGADPTVTVGPLIPVGGNYIILVHALSDEKARALATLLKSFVEFGNVSVTVIVTNNENNIVNPLPCPLDAFEIAHLFQVALENNPYFEQVVVQPQLPGGLNVVFPVFAAQVIQFFNDDISNLCQTFTGVAANVFHDVMNDDVCGIPILFSTSCVPSSESTQLQNTDLTPKLFY</sequence>
<dbReference type="Proteomes" id="UP000002612">
    <property type="component" value="Chromosome"/>
</dbReference>
<dbReference type="AlphaFoldDB" id="Q63BM6"/>
<protein>
    <submittedName>
        <fullName evidence="1">Group-specific protein</fullName>
    </submittedName>
</protein>
<proteinExistence type="predicted"/>
<gene>
    <name evidence="1" type="ordered locus">BCE33L2100</name>
</gene>
<organism evidence="1 2">
    <name type="scientific">Bacillus cereus (strain ZK / E33L)</name>
    <dbReference type="NCBI Taxonomy" id="288681"/>
    <lineage>
        <taxon>Bacteria</taxon>
        <taxon>Bacillati</taxon>
        <taxon>Bacillota</taxon>
        <taxon>Bacilli</taxon>
        <taxon>Bacillales</taxon>
        <taxon>Bacillaceae</taxon>
        <taxon>Bacillus</taxon>
        <taxon>Bacillus cereus group</taxon>
    </lineage>
</organism>